<keyword evidence="2" id="KW-1003">Cell membrane</keyword>
<evidence type="ECO:0000259" key="6">
    <source>
        <dbReference type="Pfam" id="PF00884"/>
    </source>
</evidence>
<gene>
    <name evidence="7" type="ORF">METZ01_LOCUS340599</name>
</gene>
<dbReference type="PANTHER" id="PTHR47371:SF3">
    <property type="entry name" value="PHOSPHOGLYCEROL TRANSFERASE I"/>
    <property type="match status" value="1"/>
</dbReference>
<keyword evidence="3" id="KW-0812">Transmembrane</keyword>
<keyword evidence="4" id="KW-1133">Transmembrane helix</keyword>
<keyword evidence="5" id="KW-0472">Membrane</keyword>
<evidence type="ECO:0000256" key="2">
    <source>
        <dbReference type="ARBA" id="ARBA00022475"/>
    </source>
</evidence>
<evidence type="ECO:0000313" key="7">
    <source>
        <dbReference type="EMBL" id="SVC87745.1"/>
    </source>
</evidence>
<evidence type="ECO:0000256" key="3">
    <source>
        <dbReference type="ARBA" id="ARBA00022692"/>
    </source>
</evidence>
<dbReference type="AlphaFoldDB" id="A0A382QS90"/>
<dbReference type="InterPro" id="IPR000917">
    <property type="entry name" value="Sulfatase_N"/>
</dbReference>
<dbReference type="Gene3D" id="3.40.720.10">
    <property type="entry name" value="Alkaline Phosphatase, subunit A"/>
    <property type="match status" value="1"/>
</dbReference>
<protein>
    <recommendedName>
        <fullName evidence="6">Sulfatase N-terminal domain-containing protein</fullName>
    </recommendedName>
</protein>
<accession>A0A382QS90</accession>
<organism evidence="7">
    <name type="scientific">marine metagenome</name>
    <dbReference type="NCBI Taxonomy" id="408172"/>
    <lineage>
        <taxon>unclassified sequences</taxon>
        <taxon>metagenomes</taxon>
        <taxon>ecological metagenomes</taxon>
    </lineage>
</organism>
<sequence length="329" mass="38003">FLNSAENIIGLDTIDVHYEEELWSHLRRRTKENYRLKVNPPHVVIVMMEGFGSWILDFETKNFQISCGVSNWMKKSIYFDHFIQSGFGSIQNLTSTVISVPSVPNTIPITQQKYGMIPYESALAEIFRGNGYETTFVYGGKLSWQRLEDFIPHQGFDHILGEGDFDLDTPKTDWGVYDEFLFQFVYEILEKSNSPQFILFFTTTNHPPFDLPTSFNAPSLEMNTSLKNMIRGNEDRAQKRFGAYQYANCYLNQFLNDIYTNVNLKNTVTAITADHNFQGIRSYSEKEMFHKYQVPFFLLGPNEIIDSPKLVSHFGSHVDISPTLIELTL</sequence>
<dbReference type="EMBL" id="UINC01116184">
    <property type="protein sequence ID" value="SVC87745.1"/>
    <property type="molecule type" value="Genomic_DNA"/>
</dbReference>
<dbReference type="InterPro" id="IPR050448">
    <property type="entry name" value="OpgB/LTA_synthase_biosynth"/>
</dbReference>
<evidence type="ECO:0000256" key="4">
    <source>
        <dbReference type="ARBA" id="ARBA00022989"/>
    </source>
</evidence>
<dbReference type="InterPro" id="IPR017850">
    <property type="entry name" value="Alkaline_phosphatase_core_sf"/>
</dbReference>
<feature type="non-terminal residue" evidence="7">
    <location>
        <position position="329"/>
    </location>
</feature>
<name>A0A382QS90_9ZZZZ</name>
<dbReference type="Pfam" id="PF00884">
    <property type="entry name" value="Sulfatase"/>
    <property type="match status" value="1"/>
</dbReference>
<feature type="non-terminal residue" evidence="7">
    <location>
        <position position="1"/>
    </location>
</feature>
<comment type="subcellular location">
    <subcellularLocation>
        <location evidence="1">Cell membrane</location>
        <topology evidence="1">Multi-pass membrane protein</topology>
    </subcellularLocation>
</comment>
<dbReference type="SUPFAM" id="SSF53649">
    <property type="entry name" value="Alkaline phosphatase-like"/>
    <property type="match status" value="1"/>
</dbReference>
<feature type="domain" description="Sulfatase N-terminal" evidence="6">
    <location>
        <begin position="41"/>
        <end position="328"/>
    </location>
</feature>
<reference evidence="7" key="1">
    <citation type="submission" date="2018-05" db="EMBL/GenBank/DDBJ databases">
        <authorList>
            <person name="Lanie J.A."/>
            <person name="Ng W.-L."/>
            <person name="Kazmierczak K.M."/>
            <person name="Andrzejewski T.M."/>
            <person name="Davidsen T.M."/>
            <person name="Wayne K.J."/>
            <person name="Tettelin H."/>
            <person name="Glass J.I."/>
            <person name="Rusch D."/>
            <person name="Podicherti R."/>
            <person name="Tsui H.-C.T."/>
            <person name="Winkler M.E."/>
        </authorList>
    </citation>
    <scope>NUCLEOTIDE SEQUENCE</scope>
</reference>
<evidence type="ECO:0000256" key="5">
    <source>
        <dbReference type="ARBA" id="ARBA00023136"/>
    </source>
</evidence>
<dbReference type="GO" id="GO:0005886">
    <property type="term" value="C:plasma membrane"/>
    <property type="evidence" value="ECO:0007669"/>
    <property type="project" value="UniProtKB-SubCell"/>
</dbReference>
<evidence type="ECO:0000256" key="1">
    <source>
        <dbReference type="ARBA" id="ARBA00004651"/>
    </source>
</evidence>
<proteinExistence type="predicted"/>
<dbReference type="CDD" id="cd16015">
    <property type="entry name" value="LTA_synthase"/>
    <property type="match status" value="1"/>
</dbReference>
<dbReference type="PANTHER" id="PTHR47371">
    <property type="entry name" value="LIPOTEICHOIC ACID SYNTHASE"/>
    <property type="match status" value="1"/>
</dbReference>